<sequence length="59" mass="7005">GLRVECSLDQDSYEKGIKISKEEMSRLNLKLDEFHGEWNYTISSVLTDSIMVLRREERR</sequence>
<dbReference type="AlphaFoldDB" id="T0YAY1"/>
<feature type="non-terminal residue" evidence="1">
    <location>
        <position position="1"/>
    </location>
</feature>
<reference evidence="1" key="1">
    <citation type="submission" date="2013-08" db="EMBL/GenBank/DDBJ databases">
        <authorList>
            <person name="Mendez C."/>
            <person name="Richter M."/>
            <person name="Ferrer M."/>
            <person name="Sanchez J."/>
        </authorList>
    </citation>
    <scope>NUCLEOTIDE SEQUENCE</scope>
</reference>
<protein>
    <submittedName>
        <fullName evidence="1">Rhodopirellula transposase</fullName>
    </submittedName>
</protein>
<organism evidence="1">
    <name type="scientific">mine drainage metagenome</name>
    <dbReference type="NCBI Taxonomy" id="410659"/>
    <lineage>
        <taxon>unclassified sequences</taxon>
        <taxon>metagenomes</taxon>
        <taxon>ecological metagenomes</taxon>
    </lineage>
</organism>
<gene>
    <name evidence="1" type="ORF">B2A_14200</name>
</gene>
<dbReference type="Pfam" id="PF07592">
    <property type="entry name" value="DDE_Tnp_ISAZ013"/>
    <property type="match status" value="1"/>
</dbReference>
<evidence type="ECO:0000313" key="1">
    <source>
        <dbReference type="EMBL" id="EQD30283.1"/>
    </source>
</evidence>
<comment type="caution">
    <text evidence="1">The sequence shown here is derived from an EMBL/GenBank/DDBJ whole genome shotgun (WGS) entry which is preliminary data.</text>
</comment>
<accession>T0YAY1</accession>
<name>T0YAY1_9ZZZZ</name>
<proteinExistence type="predicted"/>
<reference evidence="1" key="2">
    <citation type="journal article" date="2014" name="ISME J.">
        <title>Microbial stratification in low pH oxic and suboxic macroscopic growths along an acid mine drainage.</title>
        <authorList>
            <person name="Mendez-Garcia C."/>
            <person name="Mesa V."/>
            <person name="Sprenger R.R."/>
            <person name="Richter M."/>
            <person name="Diez M.S."/>
            <person name="Solano J."/>
            <person name="Bargiela R."/>
            <person name="Golyshina O.V."/>
            <person name="Manteca A."/>
            <person name="Ramos J.L."/>
            <person name="Gallego J.R."/>
            <person name="Llorente I."/>
            <person name="Martins Dos Santos V.A."/>
            <person name="Jensen O.N."/>
            <person name="Pelaez A.I."/>
            <person name="Sanchez J."/>
            <person name="Ferrer M."/>
        </authorList>
    </citation>
    <scope>NUCLEOTIDE SEQUENCE</scope>
</reference>
<dbReference type="EMBL" id="AUZZ01010293">
    <property type="protein sequence ID" value="EQD30283.1"/>
    <property type="molecule type" value="Genomic_DNA"/>
</dbReference>
<dbReference type="InterPro" id="IPR011518">
    <property type="entry name" value="Transposase_36"/>
</dbReference>